<feature type="region of interest" description="Disordered" evidence="1">
    <location>
        <begin position="318"/>
        <end position="374"/>
    </location>
</feature>
<gene>
    <name evidence="2" type="ORF">EVOR1521_LOCUS22048</name>
</gene>
<organism evidence="2 3">
    <name type="scientific">Effrenium voratum</name>
    <dbReference type="NCBI Taxonomy" id="2562239"/>
    <lineage>
        <taxon>Eukaryota</taxon>
        <taxon>Sar</taxon>
        <taxon>Alveolata</taxon>
        <taxon>Dinophyceae</taxon>
        <taxon>Suessiales</taxon>
        <taxon>Symbiodiniaceae</taxon>
        <taxon>Effrenium</taxon>
    </lineage>
</organism>
<evidence type="ECO:0000256" key="1">
    <source>
        <dbReference type="SAM" id="MobiDB-lite"/>
    </source>
</evidence>
<protein>
    <submittedName>
        <fullName evidence="2">Uncharacterized protein</fullName>
    </submittedName>
</protein>
<reference evidence="2" key="1">
    <citation type="submission" date="2023-08" db="EMBL/GenBank/DDBJ databases">
        <authorList>
            <person name="Chen Y."/>
            <person name="Shah S."/>
            <person name="Dougan E. K."/>
            <person name="Thang M."/>
            <person name="Chan C."/>
        </authorList>
    </citation>
    <scope>NUCLEOTIDE SEQUENCE</scope>
</reference>
<feature type="compositionally biased region" description="Low complexity" evidence="1">
    <location>
        <begin position="350"/>
        <end position="366"/>
    </location>
</feature>
<dbReference type="EMBL" id="CAUJNA010003294">
    <property type="protein sequence ID" value="CAJ1398191.1"/>
    <property type="molecule type" value="Genomic_DNA"/>
</dbReference>
<evidence type="ECO:0000313" key="3">
    <source>
        <dbReference type="Proteomes" id="UP001178507"/>
    </source>
</evidence>
<sequence length="646" mass="68433">MAWATDFRQGQGQVAVQAYPAPAVAAPYVQRCRSISPGPSRPLPPSRATFIARMPTVQAQQPVPAQVARSISTPCACTPVRSARSCGSDDMSSCAEGPAPAVKNPTLTILIRDFEMQHSQLPPCWESDLGSCAQCAQHISRVLQELAQGERVLVPLEPNGPSVPVPWASPEGRPVPDWYQAYAGYHLLADALQESHGETVRGCFRQCSCALSGVLGWRTGEVQGFLRLCFTSFGLPAASCHPAVWYQLIREIAADPEGRLTEGQAMELLRRFLQRLRSFHAEAERANSQADAGELDERRARGALCALAASRGDTLLAAKASREASPVPSTRTPGSAAAPDPQREDVAQLAAASGTSGTASVTACSSPSLASPCRRDGKTFRIAWREGAPEEKAAVPGQEAEPPAPAPTPAPLPAWLDASVGFASFPRRSLHREIEEKPRYPVFCSELEPEALSIGLGSLGTLPEATQGPPLAQSALSPSAAAAPPLAAATMFATTTTAPACAVSAAPSAAPMAFSTPASSMTALDARLEDVPKLLEMELGKRLREPLTEGPIISREPAEAKLPEEVEVCRLLGAVQSACMDLAQRLHTQRQGQPGGVHGGAQWFDMSTPSVPRSCNNSSRLAQVPCAAPEECVDDPCPLWRPPQSR</sequence>
<dbReference type="Proteomes" id="UP001178507">
    <property type="component" value="Unassembled WGS sequence"/>
</dbReference>
<proteinExistence type="predicted"/>
<keyword evidence="3" id="KW-1185">Reference proteome</keyword>
<name>A0AA36J472_9DINO</name>
<accession>A0AA36J472</accession>
<feature type="region of interest" description="Disordered" evidence="1">
    <location>
        <begin position="388"/>
        <end position="412"/>
    </location>
</feature>
<comment type="caution">
    <text evidence="2">The sequence shown here is derived from an EMBL/GenBank/DDBJ whole genome shotgun (WGS) entry which is preliminary data.</text>
</comment>
<dbReference type="AlphaFoldDB" id="A0AA36J472"/>
<feature type="compositionally biased region" description="Pro residues" evidence="1">
    <location>
        <begin position="402"/>
        <end position="412"/>
    </location>
</feature>
<evidence type="ECO:0000313" key="2">
    <source>
        <dbReference type="EMBL" id="CAJ1398191.1"/>
    </source>
</evidence>